<reference evidence="2 3" key="1">
    <citation type="journal article" date="2023" name="Plants (Basel)">
        <title>Bridging the Gap: Combining Genomics and Transcriptomics Approaches to Understand Stylosanthes scabra, an Orphan Legume from the Brazilian Caatinga.</title>
        <authorList>
            <person name="Ferreira-Neto J.R.C."/>
            <person name="da Silva M.D."/>
            <person name="Binneck E."/>
            <person name="de Melo N.F."/>
            <person name="da Silva R.H."/>
            <person name="de Melo A.L.T.M."/>
            <person name="Pandolfi V."/>
            <person name="Bustamante F.O."/>
            <person name="Brasileiro-Vidal A.C."/>
            <person name="Benko-Iseppon A.M."/>
        </authorList>
    </citation>
    <scope>NUCLEOTIDE SEQUENCE [LARGE SCALE GENOMIC DNA]</scope>
    <source>
        <tissue evidence="2">Leaves</tissue>
    </source>
</reference>
<feature type="region of interest" description="Disordered" evidence="1">
    <location>
        <begin position="1"/>
        <end position="86"/>
    </location>
</feature>
<dbReference type="EMBL" id="JASCZI010000154">
    <property type="protein sequence ID" value="MED6109450.1"/>
    <property type="molecule type" value="Genomic_DNA"/>
</dbReference>
<evidence type="ECO:0000313" key="2">
    <source>
        <dbReference type="EMBL" id="MED6109450.1"/>
    </source>
</evidence>
<protein>
    <submittedName>
        <fullName evidence="2">Uncharacterized protein</fullName>
    </submittedName>
</protein>
<name>A0ABU6QC04_9FABA</name>
<accession>A0ABU6QC04</accession>
<gene>
    <name evidence="2" type="ORF">PIB30_033736</name>
</gene>
<evidence type="ECO:0000256" key="1">
    <source>
        <dbReference type="SAM" id="MobiDB-lite"/>
    </source>
</evidence>
<feature type="compositionally biased region" description="Basic residues" evidence="1">
    <location>
        <begin position="1"/>
        <end position="18"/>
    </location>
</feature>
<organism evidence="2 3">
    <name type="scientific">Stylosanthes scabra</name>
    <dbReference type="NCBI Taxonomy" id="79078"/>
    <lineage>
        <taxon>Eukaryota</taxon>
        <taxon>Viridiplantae</taxon>
        <taxon>Streptophyta</taxon>
        <taxon>Embryophyta</taxon>
        <taxon>Tracheophyta</taxon>
        <taxon>Spermatophyta</taxon>
        <taxon>Magnoliopsida</taxon>
        <taxon>eudicotyledons</taxon>
        <taxon>Gunneridae</taxon>
        <taxon>Pentapetalae</taxon>
        <taxon>rosids</taxon>
        <taxon>fabids</taxon>
        <taxon>Fabales</taxon>
        <taxon>Fabaceae</taxon>
        <taxon>Papilionoideae</taxon>
        <taxon>50 kb inversion clade</taxon>
        <taxon>dalbergioids sensu lato</taxon>
        <taxon>Dalbergieae</taxon>
        <taxon>Pterocarpus clade</taxon>
        <taxon>Stylosanthes</taxon>
    </lineage>
</organism>
<proteinExistence type="predicted"/>
<evidence type="ECO:0000313" key="3">
    <source>
        <dbReference type="Proteomes" id="UP001341840"/>
    </source>
</evidence>
<comment type="caution">
    <text evidence="2">The sequence shown here is derived from an EMBL/GenBank/DDBJ whole genome shotgun (WGS) entry which is preliminary data.</text>
</comment>
<keyword evidence="3" id="KW-1185">Reference proteome</keyword>
<sequence>MSQHKRNISHSNKFKKRQQVPSGVEQTAAWRRREGNHRRRNEEDEPPPATTRSTDGKGTTDGILQYLERREPLTGSGDGDDTTDLETARCCSSLRDDVRRDMAMTANSEAEVEVATTLSSLRRLLSVMGAGGMTEHGYGVVGEKFGLKVLGLGIEE</sequence>
<dbReference type="Proteomes" id="UP001341840">
    <property type="component" value="Unassembled WGS sequence"/>
</dbReference>